<evidence type="ECO:0000256" key="15">
    <source>
        <dbReference type="SAM" id="Phobius"/>
    </source>
</evidence>
<dbReference type="PANTHER" id="PTHR47464:SF2">
    <property type="entry name" value="MACOILIN"/>
    <property type="match status" value="1"/>
</dbReference>
<feature type="compositionally biased region" description="Polar residues" evidence="14">
    <location>
        <begin position="303"/>
        <end position="313"/>
    </location>
</feature>
<feature type="compositionally biased region" description="Polar residues" evidence="14">
    <location>
        <begin position="352"/>
        <end position="374"/>
    </location>
</feature>
<protein>
    <recommendedName>
        <fullName evidence="4">Macoilin</fullName>
    </recommendedName>
    <alternativeName>
        <fullName evidence="12">Transmembrane protein 57</fullName>
    </alternativeName>
</protein>
<feature type="transmembrane region" description="Helical" evidence="15">
    <location>
        <begin position="104"/>
        <end position="121"/>
    </location>
</feature>
<feature type="compositionally biased region" description="Polar residues" evidence="14">
    <location>
        <begin position="266"/>
        <end position="283"/>
    </location>
</feature>
<sequence length="683" mass="78179">MKLLILLIYFLSFKAWNFCVCEGFKQSLSWNELSIMRRRNAECGKLRRPIKRTKISDGVYGSLLLYFKFVLLWLLVITADYILEFRFEFLWPFWLLLRSVYDSFKYQGLAFSVFFVCIALTSDMICFFFIPVQWLFFAASTYVWVQYVWHTEKGICLPTVVLWLLFVYIEAAVRLKDLKHLPFHSDLCRPFAAHCIGYPVVTLGFGFKSYVGYRMRQKKQRDVAKANEFYMQLLQQALPAEQQSTLASSAPSDKLKVEAVTKEISTGNGIMNNSHHNSQTHSCSTKSSSKKSVDKVDVETKNSSKNYAHTNGSSHHHTQLDFIERVTNVNDFDPHDVEKDCGKSLKNISIQNLKSNKDQSSGSNKWTSNQNHVNSQREKRGKINRDDHANNSKDEFCSRLEADIKRLKSDLQQSRQTEQDLRSQISNLIAGDKNARVELSQLKQDNDELQSKVHGLVSARQSDRQNIANLERKLNEEKKLRLQCESQLVAEKKAKRAEEAAAARAIASNAAQNNKSECTESCRNKRRELESDSKQLRREIKLKEERCLGLEREVQTLKAYKDNRSEVEVLMTAISVLQDKNTHLENSLSEENRMKLDLFAALGKANRQVEIRDSKIRAQEREMDELKGKMAQVLAVMPSDSFGPAPSSSSISKLRLGESSQSNLDPNASVYTPKTNTHLTSEA</sequence>
<keyword evidence="18" id="KW-1185">Reference proteome</keyword>
<keyword evidence="10" id="KW-0325">Glycoprotein</keyword>
<reference evidence="17" key="1">
    <citation type="submission" date="2021-12" db="EMBL/GenBank/DDBJ databases">
        <authorList>
            <person name="King R."/>
        </authorList>
    </citation>
    <scope>NUCLEOTIDE SEQUENCE</scope>
</reference>
<keyword evidence="8 15" id="KW-1133">Transmembrane helix</keyword>
<dbReference type="Proteomes" id="UP001152759">
    <property type="component" value="Chromosome 1"/>
</dbReference>
<dbReference type="OrthoDB" id="10071111at2759"/>
<evidence type="ECO:0000256" key="12">
    <source>
        <dbReference type="ARBA" id="ARBA00031129"/>
    </source>
</evidence>
<dbReference type="GO" id="GO:0030867">
    <property type="term" value="C:rough endoplasmic reticulum membrane"/>
    <property type="evidence" value="ECO:0007669"/>
    <property type="project" value="UniProtKB-SubCell"/>
</dbReference>
<evidence type="ECO:0000256" key="14">
    <source>
        <dbReference type="SAM" id="MobiDB-lite"/>
    </source>
</evidence>
<evidence type="ECO:0000256" key="9">
    <source>
        <dbReference type="ARBA" id="ARBA00023136"/>
    </source>
</evidence>
<dbReference type="PANTHER" id="PTHR47464">
    <property type="entry name" value="MACOILIN"/>
    <property type="match status" value="1"/>
</dbReference>
<dbReference type="AlphaFoldDB" id="A0A9P0A2G5"/>
<evidence type="ECO:0000313" key="18">
    <source>
        <dbReference type="Proteomes" id="UP001152759"/>
    </source>
</evidence>
<organism evidence="17 18">
    <name type="scientific">Bemisia tabaci</name>
    <name type="common">Sweetpotato whitefly</name>
    <name type="synonym">Aleurodes tabaci</name>
    <dbReference type="NCBI Taxonomy" id="7038"/>
    <lineage>
        <taxon>Eukaryota</taxon>
        <taxon>Metazoa</taxon>
        <taxon>Ecdysozoa</taxon>
        <taxon>Arthropoda</taxon>
        <taxon>Hexapoda</taxon>
        <taxon>Insecta</taxon>
        <taxon>Pterygota</taxon>
        <taxon>Neoptera</taxon>
        <taxon>Paraneoptera</taxon>
        <taxon>Hemiptera</taxon>
        <taxon>Sternorrhyncha</taxon>
        <taxon>Aleyrodoidea</taxon>
        <taxon>Aleyrodidae</taxon>
        <taxon>Aleyrodinae</taxon>
        <taxon>Bemisia</taxon>
    </lineage>
</organism>
<feature type="compositionally biased region" description="Basic and acidic residues" evidence="14">
    <location>
        <begin position="291"/>
        <end position="302"/>
    </location>
</feature>
<comment type="subcellular location">
    <subcellularLocation>
        <location evidence="2">Nucleus membrane</location>
        <topology evidence="2">Multi-pass membrane protein</topology>
    </subcellularLocation>
    <subcellularLocation>
        <location evidence="3">Rough endoplasmic reticulum membrane</location>
        <topology evidence="3">Multi-pass membrane protein</topology>
    </subcellularLocation>
</comment>
<evidence type="ECO:0000256" key="13">
    <source>
        <dbReference type="SAM" id="Coils"/>
    </source>
</evidence>
<feature type="coiled-coil region" evidence="13">
    <location>
        <begin position="397"/>
        <end position="487"/>
    </location>
</feature>
<keyword evidence="9 15" id="KW-0472">Membrane</keyword>
<feature type="signal peptide" evidence="16">
    <location>
        <begin position="1"/>
        <end position="15"/>
    </location>
</feature>
<feature type="region of interest" description="Disordered" evidence="14">
    <location>
        <begin position="266"/>
        <end position="316"/>
    </location>
</feature>
<feature type="chain" id="PRO_5040301003" description="Macoilin" evidence="16">
    <location>
        <begin position="16"/>
        <end position="683"/>
    </location>
</feature>
<evidence type="ECO:0000256" key="5">
    <source>
        <dbReference type="ARBA" id="ARBA00022553"/>
    </source>
</evidence>
<dbReference type="KEGG" id="btab:109034578"/>
<feature type="transmembrane region" description="Helical" evidence="15">
    <location>
        <begin position="63"/>
        <end position="83"/>
    </location>
</feature>
<keyword evidence="16" id="KW-0732">Signal</keyword>
<dbReference type="EMBL" id="OU963862">
    <property type="protein sequence ID" value="CAH0382058.1"/>
    <property type="molecule type" value="Genomic_DNA"/>
</dbReference>
<evidence type="ECO:0000256" key="16">
    <source>
        <dbReference type="SAM" id="SignalP"/>
    </source>
</evidence>
<evidence type="ECO:0000256" key="2">
    <source>
        <dbReference type="ARBA" id="ARBA00004232"/>
    </source>
</evidence>
<evidence type="ECO:0000256" key="3">
    <source>
        <dbReference type="ARBA" id="ARBA00004269"/>
    </source>
</evidence>
<evidence type="ECO:0000256" key="8">
    <source>
        <dbReference type="ARBA" id="ARBA00022989"/>
    </source>
</evidence>
<keyword evidence="11" id="KW-0539">Nucleus</keyword>
<comment type="function">
    <text evidence="1">Plays a role in the regulation of neuronal activity.</text>
</comment>
<evidence type="ECO:0000256" key="6">
    <source>
        <dbReference type="ARBA" id="ARBA00022692"/>
    </source>
</evidence>
<keyword evidence="5" id="KW-0597">Phosphoprotein</keyword>
<evidence type="ECO:0000256" key="4">
    <source>
        <dbReference type="ARBA" id="ARBA00021882"/>
    </source>
</evidence>
<keyword evidence="6 15" id="KW-0812">Transmembrane</keyword>
<gene>
    <name evidence="17" type="ORF">BEMITA_LOCUS1647</name>
</gene>
<evidence type="ECO:0000256" key="1">
    <source>
        <dbReference type="ARBA" id="ARBA00003440"/>
    </source>
</evidence>
<dbReference type="InterPro" id="IPR019130">
    <property type="entry name" value="Macoilin"/>
</dbReference>
<dbReference type="Pfam" id="PF09726">
    <property type="entry name" value="Macoilin"/>
    <property type="match status" value="1"/>
</dbReference>
<evidence type="ECO:0000256" key="11">
    <source>
        <dbReference type="ARBA" id="ARBA00023242"/>
    </source>
</evidence>
<name>A0A9P0A2G5_BEMTA</name>
<proteinExistence type="predicted"/>
<feature type="transmembrane region" description="Helical" evidence="15">
    <location>
        <begin position="154"/>
        <end position="171"/>
    </location>
</feature>
<feature type="region of interest" description="Disordered" evidence="14">
    <location>
        <begin position="352"/>
        <end position="394"/>
    </location>
</feature>
<evidence type="ECO:0000256" key="10">
    <source>
        <dbReference type="ARBA" id="ARBA00023180"/>
    </source>
</evidence>
<feature type="compositionally biased region" description="Low complexity" evidence="14">
    <location>
        <begin position="639"/>
        <end position="660"/>
    </location>
</feature>
<dbReference type="GO" id="GO:0023041">
    <property type="term" value="P:neuronal signal transduction"/>
    <property type="evidence" value="ECO:0007669"/>
    <property type="project" value="InterPro"/>
</dbReference>
<feature type="region of interest" description="Disordered" evidence="14">
    <location>
        <begin position="637"/>
        <end position="683"/>
    </location>
</feature>
<feature type="compositionally biased region" description="Basic and acidic residues" evidence="14">
    <location>
        <begin position="375"/>
        <end position="394"/>
    </location>
</feature>
<feature type="transmembrane region" description="Helical" evidence="15">
    <location>
        <begin position="191"/>
        <end position="211"/>
    </location>
</feature>
<dbReference type="GO" id="GO:0031965">
    <property type="term" value="C:nuclear membrane"/>
    <property type="evidence" value="ECO:0007669"/>
    <property type="project" value="UniProtKB-SubCell"/>
</dbReference>
<keyword evidence="13" id="KW-0175">Coiled coil</keyword>
<feature type="coiled-coil region" evidence="13">
    <location>
        <begin position="519"/>
        <end position="553"/>
    </location>
</feature>
<evidence type="ECO:0000256" key="7">
    <source>
        <dbReference type="ARBA" id="ARBA00022824"/>
    </source>
</evidence>
<evidence type="ECO:0000313" key="17">
    <source>
        <dbReference type="EMBL" id="CAH0382058.1"/>
    </source>
</evidence>
<keyword evidence="7" id="KW-0256">Endoplasmic reticulum</keyword>
<accession>A0A9P0A2G5</accession>
<feature type="compositionally biased region" description="Polar residues" evidence="14">
    <location>
        <begin position="661"/>
        <end position="683"/>
    </location>
</feature>